<accession>D8TAQ5</accession>
<evidence type="ECO:0000313" key="3">
    <source>
        <dbReference type="Proteomes" id="UP000001514"/>
    </source>
</evidence>
<proteinExistence type="predicted"/>
<dbReference type="HOGENOM" id="CLU_494683_0_0_1"/>
<dbReference type="KEGG" id="smo:SELMODRAFT_430850"/>
<evidence type="ECO:0000313" key="2">
    <source>
        <dbReference type="EMBL" id="EFJ06248.1"/>
    </source>
</evidence>
<feature type="region of interest" description="Disordered" evidence="1">
    <location>
        <begin position="473"/>
        <end position="524"/>
    </location>
</feature>
<protein>
    <submittedName>
        <fullName evidence="2">Uncharacterized protein</fullName>
    </submittedName>
</protein>
<sequence length="551" mass="63297">MDEHKKAIRVYRRNIRLSAEFFNQVFDFPEFQGHMKKPSRTIRPSAYRHLFEETVAGRRKWKTHLARRKDTKRVKGIQVGDFPVAHANRLRPLTALIGCKEEPKAIPANVMWAYARAENRQSVNWGVIFRISFFRVIAAQKSRILSRQEGFTYLARIAGYLGLTSGYKWKFRPLHELLEYSLKKQMDDFINGVKNNTEGWYKTLHYTSDQDSDSSAEEEEPEEDGADVDPESPSIPQTPPRAQANKASTSIRALHRREYRWKKSADQGWFIQKGLGGIIELLANKAVTIDGLFLTNMIMVMDEHKKAIRVYRRNIRLSAEFFNQTHLTRRKDTKRVKSIQVGDFPDAHANRLRPLTALIGCKEEPKAIPANVVWAYARAENRQSVNWGVILRISFFRVIAAQKSRILSRQEGFTYLARIAGYLGLTSGYKWKFRPLHELLEYSLKKQMDDFINGVKNNTEGWYKTLHYTSDQDSDSLANEEELEQQKDGADVDPESPSIPQVPRGMPDQPVDGNPPPQYGGGVRITHRGVTEVGSYGQLVYSDFGTTRAER</sequence>
<dbReference type="EMBL" id="GL377704">
    <property type="protein sequence ID" value="EFJ06248.1"/>
    <property type="molecule type" value="Genomic_DNA"/>
</dbReference>
<dbReference type="InParanoid" id="D8TAQ5"/>
<evidence type="ECO:0000256" key="1">
    <source>
        <dbReference type="SAM" id="MobiDB-lite"/>
    </source>
</evidence>
<keyword evidence="3" id="KW-1185">Reference proteome</keyword>
<feature type="compositionally biased region" description="Acidic residues" evidence="1">
    <location>
        <begin position="473"/>
        <end position="483"/>
    </location>
</feature>
<gene>
    <name evidence="2" type="ORF">SELMODRAFT_430850</name>
</gene>
<organism evidence="3">
    <name type="scientific">Selaginella moellendorffii</name>
    <name type="common">Spikemoss</name>
    <dbReference type="NCBI Taxonomy" id="88036"/>
    <lineage>
        <taxon>Eukaryota</taxon>
        <taxon>Viridiplantae</taxon>
        <taxon>Streptophyta</taxon>
        <taxon>Embryophyta</taxon>
        <taxon>Tracheophyta</taxon>
        <taxon>Lycopodiopsida</taxon>
        <taxon>Selaginellales</taxon>
        <taxon>Selaginellaceae</taxon>
        <taxon>Selaginella</taxon>
    </lineage>
</organism>
<feature type="compositionally biased region" description="Acidic residues" evidence="1">
    <location>
        <begin position="210"/>
        <end position="230"/>
    </location>
</feature>
<dbReference type="Gramene" id="EFJ06248">
    <property type="protein sequence ID" value="EFJ06248"/>
    <property type="gene ID" value="SELMODRAFT_430850"/>
</dbReference>
<dbReference type="AlphaFoldDB" id="D8TAQ5"/>
<name>D8TAQ5_SELML</name>
<feature type="region of interest" description="Disordered" evidence="1">
    <location>
        <begin position="208"/>
        <end position="249"/>
    </location>
</feature>
<dbReference type="Proteomes" id="UP000001514">
    <property type="component" value="Unassembled WGS sequence"/>
</dbReference>
<reference evidence="2 3" key="1">
    <citation type="journal article" date="2011" name="Science">
        <title>The Selaginella genome identifies genetic changes associated with the evolution of vascular plants.</title>
        <authorList>
            <person name="Banks J.A."/>
            <person name="Nishiyama T."/>
            <person name="Hasebe M."/>
            <person name="Bowman J.L."/>
            <person name="Gribskov M."/>
            <person name="dePamphilis C."/>
            <person name="Albert V.A."/>
            <person name="Aono N."/>
            <person name="Aoyama T."/>
            <person name="Ambrose B.A."/>
            <person name="Ashton N.W."/>
            <person name="Axtell M.J."/>
            <person name="Barker E."/>
            <person name="Barker M.S."/>
            <person name="Bennetzen J.L."/>
            <person name="Bonawitz N.D."/>
            <person name="Chapple C."/>
            <person name="Cheng C."/>
            <person name="Correa L.G."/>
            <person name="Dacre M."/>
            <person name="DeBarry J."/>
            <person name="Dreyer I."/>
            <person name="Elias M."/>
            <person name="Engstrom E.M."/>
            <person name="Estelle M."/>
            <person name="Feng L."/>
            <person name="Finet C."/>
            <person name="Floyd S.K."/>
            <person name="Frommer W.B."/>
            <person name="Fujita T."/>
            <person name="Gramzow L."/>
            <person name="Gutensohn M."/>
            <person name="Harholt J."/>
            <person name="Hattori M."/>
            <person name="Heyl A."/>
            <person name="Hirai T."/>
            <person name="Hiwatashi Y."/>
            <person name="Ishikawa M."/>
            <person name="Iwata M."/>
            <person name="Karol K.G."/>
            <person name="Koehler B."/>
            <person name="Kolukisaoglu U."/>
            <person name="Kubo M."/>
            <person name="Kurata T."/>
            <person name="Lalonde S."/>
            <person name="Li K."/>
            <person name="Li Y."/>
            <person name="Litt A."/>
            <person name="Lyons E."/>
            <person name="Manning G."/>
            <person name="Maruyama T."/>
            <person name="Michael T.P."/>
            <person name="Mikami K."/>
            <person name="Miyazaki S."/>
            <person name="Morinaga S."/>
            <person name="Murata T."/>
            <person name="Mueller-Roeber B."/>
            <person name="Nelson D.R."/>
            <person name="Obara M."/>
            <person name="Oguri Y."/>
            <person name="Olmstead R.G."/>
            <person name="Onodera N."/>
            <person name="Petersen B.L."/>
            <person name="Pils B."/>
            <person name="Prigge M."/>
            <person name="Rensing S.A."/>
            <person name="Riano-Pachon D.M."/>
            <person name="Roberts A.W."/>
            <person name="Sato Y."/>
            <person name="Scheller H.V."/>
            <person name="Schulz B."/>
            <person name="Schulz C."/>
            <person name="Shakirov E.V."/>
            <person name="Shibagaki N."/>
            <person name="Shinohara N."/>
            <person name="Shippen D.E."/>
            <person name="Soerensen I."/>
            <person name="Sotooka R."/>
            <person name="Sugimoto N."/>
            <person name="Sugita M."/>
            <person name="Sumikawa N."/>
            <person name="Tanurdzic M."/>
            <person name="Theissen G."/>
            <person name="Ulvskov P."/>
            <person name="Wakazuki S."/>
            <person name="Weng J.K."/>
            <person name="Willats W.W."/>
            <person name="Wipf D."/>
            <person name="Wolf P.G."/>
            <person name="Yang L."/>
            <person name="Zimmer A.D."/>
            <person name="Zhu Q."/>
            <person name="Mitros T."/>
            <person name="Hellsten U."/>
            <person name="Loque D."/>
            <person name="Otillar R."/>
            <person name="Salamov A."/>
            <person name="Schmutz J."/>
            <person name="Shapiro H."/>
            <person name="Lindquist E."/>
            <person name="Lucas S."/>
            <person name="Rokhsar D."/>
            <person name="Grigoriev I.V."/>
        </authorList>
    </citation>
    <scope>NUCLEOTIDE SEQUENCE [LARGE SCALE GENOMIC DNA]</scope>
</reference>